<evidence type="ECO:0000313" key="4">
    <source>
        <dbReference type="Proteomes" id="UP000050417"/>
    </source>
</evidence>
<organism evidence="3 4">
    <name type="scientific">Ornatilinea apprima</name>
    <dbReference type="NCBI Taxonomy" id="1134406"/>
    <lineage>
        <taxon>Bacteria</taxon>
        <taxon>Bacillati</taxon>
        <taxon>Chloroflexota</taxon>
        <taxon>Anaerolineae</taxon>
        <taxon>Anaerolineales</taxon>
        <taxon>Anaerolineaceae</taxon>
        <taxon>Ornatilinea</taxon>
    </lineage>
</organism>
<evidence type="ECO:0000313" key="3">
    <source>
        <dbReference type="EMBL" id="KPL70112.1"/>
    </source>
</evidence>
<comment type="caution">
    <text evidence="3">The sequence shown here is derived from an EMBL/GenBank/DDBJ whole genome shotgun (WGS) entry which is preliminary data.</text>
</comment>
<feature type="compositionally biased region" description="Basic and acidic residues" evidence="2">
    <location>
        <begin position="1"/>
        <end position="15"/>
    </location>
</feature>
<gene>
    <name evidence="3" type="ORF">ADN00_18900</name>
</gene>
<protein>
    <recommendedName>
        <fullName evidence="5">Phage minor structural protein GP20</fullName>
    </recommendedName>
</protein>
<sequence length="178" mass="19520">MLSKRIFDFDADDGKSGGNTQEDNETFDAWLEKQDSSVKGLYESHVANLKSALESERTSRKDAERQLRELAVQAGKGSEAEKKLTEMADKLAEATRRATFYEKAPGAGVRNVVAAYKLAMADGIFDGDKVDFKKLQEAYPELFGENEPPPGNAGEGNEKIGLPKKGMNQFIRAAAGRK</sequence>
<feature type="coiled-coil region" evidence="1">
    <location>
        <begin position="46"/>
        <end position="104"/>
    </location>
</feature>
<dbReference type="RefSeq" id="WP_075064599.1">
    <property type="nucleotide sequence ID" value="NZ_LGCL01000045.1"/>
</dbReference>
<evidence type="ECO:0000256" key="2">
    <source>
        <dbReference type="SAM" id="MobiDB-lite"/>
    </source>
</evidence>
<feature type="region of interest" description="Disordered" evidence="2">
    <location>
        <begin position="1"/>
        <end position="26"/>
    </location>
</feature>
<accession>A0A0P6WMS6</accession>
<reference evidence="3 4" key="1">
    <citation type="submission" date="2015-07" db="EMBL/GenBank/DDBJ databases">
        <title>Genome sequence of Ornatilinea apprima DSM 23815.</title>
        <authorList>
            <person name="Hemp J."/>
            <person name="Ward L.M."/>
            <person name="Pace L.A."/>
            <person name="Fischer W.W."/>
        </authorList>
    </citation>
    <scope>NUCLEOTIDE SEQUENCE [LARGE SCALE GENOMIC DNA]</scope>
    <source>
        <strain evidence="3 4">P3M-1</strain>
    </source>
</reference>
<keyword evidence="1" id="KW-0175">Coiled coil</keyword>
<dbReference type="STRING" id="1134406.ADN00_18900"/>
<dbReference type="Proteomes" id="UP000050417">
    <property type="component" value="Unassembled WGS sequence"/>
</dbReference>
<proteinExistence type="predicted"/>
<feature type="region of interest" description="Disordered" evidence="2">
    <location>
        <begin position="142"/>
        <end position="162"/>
    </location>
</feature>
<evidence type="ECO:0008006" key="5">
    <source>
        <dbReference type="Google" id="ProtNLM"/>
    </source>
</evidence>
<evidence type="ECO:0000256" key="1">
    <source>
        <dbReference type="SAM" id="Coils"/>
    </source>
</evidence>
<name>A0A0P6WMS6_9CHLR</name>
<keyword evidence="4" id="KW-1185">Reference proteome</keyword>
<dbReference type="AlphaFoldDB" id="A0A0P6WMS6"/>
<dbReference type="EMBL" id="LGCL01000045">
    <property type="protein sequence ID" value="KPL70112.1"/>
    <property type="molecule type" value="Genomic_DNA"/>
</dbReference>